<proteinExistence type="predicted"/>
<dbReference type="EMBL" id="JBDPZC010000002">
    <property type="protein sequence ID" value="MEO3712438.1"/>
    <property type="molecule type" value="Genomic_DNA"/>
</dbReference>
<dbReference type="Proteomes" id="UP001462640">
    <property type="component" value="Unassembled WGS sequence"/>
</dbReference>
<organism evidence="1 2">
    <name type="scientific">Roseateles flavus</name>
    <dbReference type="NCBI Taxonomy" id="3149041"/>
    <lineage>
        <taxon>Bacteria</taxon>
        <taxon>Pseudomonadati</taxon>
        <taxon>Pseudomonadota</taxon>
        <taxon>Betaproteobacteria</taxon>
        <taxon>Burkholderiales</taxon>
        <taxon>Sphaerotilaceae</taxon>
        <taxon>Roseateles</taxon>
    </lineage>
</organism>
<reference evidence="1 2" key="1">
    <citation type="submission" date="2024-05" db="EMBL/GenBank/DDBJ databases">
        <title>Roseateles sp. 2.12 16S ribosomal RNA gene Genome sequencing and assembly.</title>
        <authorList>
            <person name="Woo H."/>
        </authorList>
    </citation>
    <scope>NUCLEOTIDE SEQUENCE [LARGE SCALE GENOMIC DNA]</scope>
    <source>
        <strain evidence="1 2">2.12</strain>
    </source>
</reference>
<name>A0ABV0GBK8_9BURK</name>
<dbReference type="RefSeq" id="WP_347607820.1">
    <property type="nucleotide sequence ID" value="NZ_JBDPZC010000002.1"/>
</dbReference>
<gene>
    <name evidence="1" type="ORF">ABDJ40_06620</name>
</gene>
<accession>A0ABV0GBK8</accession>
<keyword evidence="2" id="KW-1185">Reference proteome</keyword>
<protein>
    <submittedName>
        <fullName evidence="1">Uncharacterized protein</fullName>
    </submittedName>
</protein>
<evidence type="ECO:0000313" key="2">
    <source>
        <dbReference type="Proteomes" id="UP001462640"/>
    </source>
</evidence>
<evidence type="ECO:0000313" key="1">
    <source>
        <dbReference type="EMBL" id="MEO3712438.1"/>
    </source>
</evidence>
<sequence>MRKPTPPHPLASPDQGIRAGLSSLPTVLLATLAALACSGCEAIYTRSMQDGKESCWKINDTVRRNECLQYYSKPYQRYEEDVKDLRKGK</sequence>
<comment type="caution">
    <text evidence="1">The sequence shown here is derived from an EMBL/GenBank/DDBJ whole genome shotgun (WGS) entry which is preliminary data.</text>
</comment>